<sequence length="117" mass="13628">MDTIRQRLFAEIQRQFNEAYPYLCIQWVKRAGVVVVSGSDTTGRQQAADLLIRVIGMSDDMTVADLEVALEQWFGYPIQVLRRAGNSWMETRMTRNWTLYQQNQIGYETGTFCQRQP</sequence>
<comment type="caution">
    <text evidence="1">The sequence shown here is derived from an EMBL/GenBank/DDBJ whole genome shotgun (WGS) entry which is preliminary data.</text>
</comment>
<protein>
    <submittedName>
        <fullName evidence="1">Uncharacterized protein</fullName>
    </submittedName>
</protein>
<organism evidence="1 2">
    <name type="scientific">Dinghuibacter silviterrae</name>
    <dbReference type="NCBI Taxonomy" id="1539049"/>
    <lineage>
        <taxon>Bacteria</taxon>
        <taxon>Pseudomonadati</taxon>
        <taxon>Bacteroidota</taxon>
        <taxon>Chitinophagia</taxon>
        <taxon>Chitinophagales</taxon>
        <taxon>Chitinophagaceae</taxon>
        <taxon>Dinghuibacter</taxon>
    </lineage>
</organism>
<accession>A0A4R8DH22</accession>
<dbReference type="EMBL" id="SODV01000002">
    <property type="protein sequence ID" value="TDW96708.1"/>
    <property type="molecule type" value="Genomic_DNA"/>
</dbReference>
<dbReference type="OrthoDB" id="959050at2"/>
<keyword evidence="2" id="KW-1185">Reference proteome</keyword>
<reference evidence="1 2" key="1">
    <citation type="submission" date="2019-03" db="EMBL/GenBank/DDBJ databases">
        <title>Genomic Encyclopedia of Type Strains, Phase IV (KMG-IV): sequencing the most valuable type-strain genomes for metagenomic binning, comparative biology and taxonomic classification.</title>
        <authorList>
            <person name="Goeker M."/>
        </authorList>
    </citation>
    <scope>NUCLEOTIDE SEQUENCE [LARGE SCALE GENOMIC DNA]</scope>
    <source>
        <strain evidence="1 2">DSM 100059</strain>
    </source>
</reference>
<dbReference type="RefSeq" id="WP_133997618.1">
    <property type="nucleotide sequence ID" value="NZ_SODV01000002.1"/>
</dbReference>
<evidence type="ECO:0000313" key="1">
    <source>
        <dbReference type="EMBL" id="TDW96708.1"/>
    </source>
</evidence>
<proteinExistence type="predicted"/>
<gene>
    <name evidence="1" type="ORF">EDB95_4544</name>
</gene>
<evidence type="ECO:0000313" key="2">
    <source>
        <dbReference type="Proteomes" id="UP000294498"/>
    </source>
</evidence>
<dbReference type="Proteomes" id="UP000294498">
    <property type="component" value="Unassembled WGS sequence"/>
</dbReference>
<name>A0A4R8DH22_9BACT</name>
<dbReference type="AlphaFoldDB" id="A0A4R8DH22"/>